<proteinExistence type="predicted"/>
<keyword evidence="3" id="KW-1185">Reference proteome</keyword>
<comment type="caution">
    <text evidence="2">The sequence shown here is derived from an EMBL/GenBank/DDBJ whole genome shotgun (WGS) entry which is preliminary data.</text>
</comment>
<sequence length="186" mass="21024">MARFLPLFKTKTDKKGGSGSGKNQHVTSLAYSISSVSALFHRRATLGQLRKSVVATIIEPATCDRGRIVEATGDVAVRQRPDENIWGLLMSIGRVQMKIVKIQVFKEGDEYIGLIQEKCTKVRIFQKSRNGSIFVMVKLKCRKLEIGQGRLGRSIIIIHLENHWFCFDLKSTYVLCAALIKERAEW</sequence>
<dbReference type="AlphaFoldDB" id="A0A9P1E3Z0"/>
<dbReference type="Proteomes" id="UP001152484">
    <property type="component" value="Unassembled WGS sequence"/>
</dbReference>
<reference evidence="2" key="1">
    <citation type="submission" date="2022-07" db="EMBL/GenBank/DDBJ databases">
        <authorList>
            <person name="Macas J."/>
            <person name="Novak P."/>
            <person name="Neumann P."/>
        </authorList>
    </citation>
    <scope>NUCLEOTIDE SEQUENCE</scope>
</reference>
<organism evidence="2 3">
    <name type="scientific">Cuscuta europaea</name>
    <name type="common">European dodder</name>
    <dbReference type="NCBI Taxonomy" id="41803"/>
    <lineage>
        <taxon>Eukaryota</taxon>
        <taxon>Viridiplantae</taxon>
        <taxon>Streptophyta</taxon>
        <taxon>Embryophyta</taxon>
        <taxon>Tracheophyta</taxon>
        <taxon>Spermatophyta</taxon>
        <taxon>Magnoliopsida</taxon>
        <taxon>eudicotyledons</taxon>
        <taxon>Gunneridae</taxon>
        <taxon>Pentapetalae</taxon>
        <taxon>asterids</taxon>
        <taxon>lamiids</taxon>
        <taxon>Solanales</taxon>
        <taxon>Convolvulaceae</taxon>
        <taxon>Cuscuteae</taxon>
        <taxon>Cuscuta</taxon>
        <taxon>Cuscuta subgen. Cuscuta</taxon>
    </lineage>
</organism>
<dbReference type="EMBL" id="CAMAPE010000010">
    <property type="protein sequence ID" value="CAH9076737.1"/>
    <property type="molecule type" value="Genomic_DNA"/>
</dbReference>
<protein>
    <submittedName>
        <fullName evidence="2">Uncharacterized protein</fullName>
    </submittedName>
</protein>
<evidence type="ECO:0000313" key="2">
    <source>
        <dbReference type="EMBL" id="CAH9076737.1"/>
    </source>
</evidence>
<feature type="region of interest" description="Disordered" evidence="1">
    <location>
        <begin position="1"/>
        <end position="23"/>
    </location>
</feature>
<gene>
    <name evidence="2" type="ORF">CEURO_LOCUS5985</name>
</gene>
<name>A0A9P1E3Z0_CUSEU</name>
<evidence type="ECO:0000256" key="1">
    <source>
        <dbReference type="SAM" id="MobiDB-lite"/>
    </source>
</evidence>
<accession>A0A9P1E3Z0</accession>
<evidence type="ECO:0000313" key="3">
    <source>
        <dbReference type="Proteomes" id="UP001152484"/>
    </source>
</evidence>